<protein>
    <submittedName>
        <fullName evidence="1">Uncharacterized protein</fullName>
    </submittedName>
</protein>
<evidence type="ECO:0000313" key="1">
    <source>
        <dbReference type="EMBL" id="KZV14116.1"/>
    </source>
</evidence>
<organism evidence="1 2">
    <name type="scientific">Dorcoceras hygrometricum</name>
    <dbReference type="NCBI Taxonomy" id="472368"/>
    <lineage>
        <taxon>Eukaryota</taxon>
        <taxon>Viridiplantae</taxon>
        <taxon>Streptophyta</taxon>
        <taxon>Embryophyta</taxon>
        <taxon>Tracheophyta</taxon>
        <taxon>Spermatophyta</taxon>
        <taxon>Magnoliopsida</taxon>
        <taxon>eudicotyledons</taxon>
        <taxon>Gunneridae</taxon>
        <taxon>Pentapetalae</taxon>
        <taxon>asterids</taxon>
        <taxon>lamiids</taxon>
        <taxon>Lamiales</taxon>
        <taxon>Gesneriaceae</taxon>
        <taxon>Didymocarpoideae</taxon>
        <taxon>Trichosporeae</taxon>
        <taxon>Loxocarpinae</taxon>
        <taxon>Dorcoceras</taxon>
    </lineage>
</organism>
<sequence>MEVEGEEVRHVIVERRFHAAETGGVAFGPPRITKRHFSLSYLLLDKLVTSIWALGF</sequence>
<reference evidence="1 2" key="1">
    <citation type="journal article" date="2015" name="Proc. Natl. Acad. Sci. U.S.A.">
        <title>The resurrection genome of Boea hygrometrica: A blueprint for survival of dehydration.</title>
        <authorList>
            <person name="Xiao L."/>
            <person name="Yang G."/>
            <person name="Zhang L."/>
            <person name="Yang X."/>
            <person name="Zhao S."/>
            <person name="Ji Z."/>
            <person name="Zhou Q."/>
            <person name="Hu M."/>
            <person name="Wang Y."/>
            <person name="Chen M."/>
            <person name="Xu Y."/>
            <person name="Jin H."/>
            <person name="Xiao X."/>
            <person name="Hu G."/>
            <person name="Bao F."/>
            <person name="Hu Y."/>
            <person name="Wan P."/>
            <person name="Li L."/>
            <person name="Deng X."/>
            <person name="Kuang T."/>
            <person name="Xiang C."/>
            <person name="Zhu J.K."/>
            <person name="Oliver M.J."/>
            <person name="He Y."/>
        </authorList>
    </citation>
    <scope>NUCLEOTIDE SEQUENCE [LARGE SCALE GENOMIC DNA]</scope>
    <source>
        <strain evidence="2">cv. XS01</strain>
    </source>
</reference>
<name>A0A2Z6ZY19_9LAMI</name>
<accession>A0A2Z6ZY19</accession>
<dbReference type="AlphaFoldDB" id="A0A2Z6ZY19"/>
<keyword evidence="2" id="KW-1185">Reference proteome</keyword>
<proteinExistence type="predicted"/>
<evidence type="ECO:0000313" key="2">
    <source>
        <dbReference type="Proteomes" id="UP000250235"/>
    </source>
</evidence>
<dbReference type="EMBL" id="KV021846">
    <property type="protein sequence ID" value="KZV14116.1"/>
    <property type="molecule type" value="Genomic_DNA"/>
</dbReference>
<gene>
    <name evidence="1" type="ORF">F511_44400</name>
</gene>
<dbReference type="Proteomes" id="UP000250235">
    <property type="component" value="Unassembled WGS sequence"/>
</dbReference>